<name>G7VCU3_9CREN</name>
<protein>
    <submittedName>
        <fullName evidence="1">Uncharacterized protein</fullName>
    </submittedName>
</protein>
<reference evidence="1 2" key="1">
    <citation type="journal article" date="2012" name="J. Bacteriol.">
        <title>Complete genome sequence of strain 1860, a crenarchaeon of the genus pyrobaculum able to grow with various electron acceptors.</title>
        <authorList>
            <person name="Mardanov A.V."/>
            <person name="Gumerov V.M."/>
            <person name="Slobodkina G.B."/>
            <person name="Beletsky A.V."/>
            <person name="Bonch-Osmolovskaya E.A."/>
            <person name="Ravin N.V."/>
            <person name="Skryabin K.G."/>
        </authorList>
    </citation>
    <scope>NUCLEOTIDE SEQUENCE [LARGE SCALE GENOMIC DNA]</scope>
    <source>
        <strain evidence="1 2">1860</strain>
    </source>
</reference>
<dbReference type="GeneID" id="11595454"/>
<dbReference type="KEGG" id="pyr:P186_1201"/>
<dbReference type="EMBL" id="CP003098">
    <property type="protein sequence ID" value="AET32632.1"/>
    <property type="molecule type" value="Genomic_DNA"/>
</dbReference>
<gene>
    <name evidence="1" type="ORF">P186_1201</name>
</gene>
<dbReference type="BioCyc" id="PSP1104324:GJSN-1171-MONOMER"/>
<evidence type="ECO:0000313" key="2">
    <source>
        <dbReference type="Proteomes" id="UP000005867"/>
    </source>
</evidence>
<accession>G7VCU3</accession>
<dbReference type="HOGENOM" id="CLU_189639_0_0_2"/>
<sequence>MIKRRNLAELIQTGGDSALQSGVEVSNHSTRQAGQQTWATHLATALAEMPEELAAKVIHCLPREVLIEALRSRGDDPMVKLALLLLAR</sequence>
<dbReference type="RefSeq" id="WP_014288460.1">
    <property type="nucleotide sequence ID" value="NC_016645.1"/>
</dbReference>
<dbReference type="Proteomes" id="UP000005867">
    <property type="component" value="Chromosome"/>
</dbReference>
<dbReference type="STRING" id="1104324.P186_1201"/>
<evidence type="ECO:0000313" key="1">
    <source>
        <dbReference type="EMBL" id="AET32632.1"/>
    </source>
</evidence>
<keyword evidence="2" id="KW-1185">Reference proteome</keyword>
<proteinExistence type="predicted"/>
<dbReference type="AlphaFoldDB" id="G7VCU3"/>
<organism evidence="1 2">
    <name type="scientific">Pyrobaculum ferrireducens</name>
    <dbReference type="NCBI Taxonomy" id="1104324"/>
    <lineage>
        <taxon>Archaea</taxon>
        <taxon>Thermoproteota</taxon>
        <taxon>Thermoprotei</taxon>
        <taxon>Thermoproteales</taxon>
        <taxon>Thermoproteaceae</taxon>
        <taxon>Pyrobaculum</taxon>
    </lineage>
</organism>
<dbReference type="eggNOG" id="arCOG07479">
    <property type="taxonomic scope" value="Archaea"/>
</dbReference>